<sequence>MTNPASLHSERRQLIWKRVHQELIKHAKPDSRSHYDFLTFTPDFRESSYAIARLAQLPCYESATTILVTPDNSLEQLRLRALKDGKKVLVGTYRLRRGFVMLSPQRISEHHLEMASLLDGMERPGIGRLLTLAQMKDEGIHVDLCVIGGLAFNTQGVTVWEGHGLFEVQWALLHDMKVVAGQTPVVAVAHQCQVVDESDYGLERIRAEKPGEVQCDFVVTPEKTIEVQGAVKPTTGVKFDTLDPQALDNIPPLQELKGIRTMEQIMKEGGFGADKNEGEKTPTAEEQLGVSMVEKIMKGFKV</sequence>
<dbReference type="PANTHER" id="PTHR13017">
    <property type="entry name" value="5-FORMYLTETRAHYDROFOLATE CYCLO-LIGASE-RELATED"/>
    <property type="match status" value="1"/>
</dbReference>
<name>A0A6G1JMJ6_9PLEO</name>
<dbReference type="InterPro" id="IPR002698">
    <property type="entry name" value="FTHF_cligase"/>
</dbReference>
<dbReference type="Pfam" id="PF01812">
    <property type="entry name" value="5-FTHF_cyc-lig"/>
    <property type="match status" value="1"/>
</dbReference>
<dbReference type="InterPro" id="IPR037171">
    <property type="entry name" value="NagB/RpiA_transferase-like"/>
</dbReference>
<dbReference type="Proteomes" id="UP000799291">
    <property type="component" value="Unassembled WGS sequence"/>
</dbReference>
<dbReference type="GO" id="GO:0005737">
    <property type="term" value="C:cytoplasm"/>
    <property type="evidence" value="ECO:0007669"/>
    <property type="project" value="TreeGrafter"/>
</dbReference>
<gene>
    <name evidence="1" type="ORF">K458DRAFT_411499</name>
</gene>
<dbReference type="OrthoDB" id="433414at2759"/>
<dbReference type="PANTHER" id="PTHR13017:SF0">
    <property type="entry name" value="METHENYLTETRAHYDROFOLATE SYNTHASE DOMAIN-CONTAINING PROTEIN"/>
    <property type="match status" value="1"/>
</dbReference>
<evidence type="ECO:0008006" key="3">
    <source>
        <dbReference type="Google" id="ProtNLM"/>
    </source>
</evidence>
<accession>A0A6G1JMJ6</accession>
<reference evidence="1" key="1">
    <citation type="journal article" date="2020" name="Stud. Mycol.">
        <title>101 Dothideomycetes genomes: a test case for predicting lifestyles and emergence of pathogens.</title>
        <authorList>
            <person name="Haridas S."/>
            <person name="Albert R."/>
            <person name="Binder M."/>
            <person name="Bloem J."/>
            <person name="Labutti K."/>
            <person name="Salamov A."/>
            <person name="Andreopoulos B."/>
            <person name="Baker S."/>
            <person name="Barry K."/>
            <person name="Bills G."/>
            <person name="Bluhm B."/>
            <person name="Cannon C."/>
            <person name="Castanera R."/>
            <person name="Culley D."/>
            <person name="Daum C."/>
            <person name="Ezra D."/>
            <person name="Gonzalez J."/>
            <person name="Henrissat B."/>
            <person name="Kuo A."/>
            <person name="Liang C."/>
            <person name="Lipzen A."/>
            <person name="Lutzoni F."/>
            <person name="Magnuson J."/>
            <person name="Mondo S."/>
            <person name="Nolan M."/>
            <person name="Ohm R."/>
            <person name="Pangilinan J."/>
            <person name="Park H.-J."/>
            <person name="Ramirez L."/>
            <person name="Alfaro M."/>
            <person name="Sun H."/>
            <person name="Tritt A."/>
            <person name="Yoshinaga Y."/>
            <person name="Zwiers L.-H."/>
            <person name="Turgeon B."/>
            <person name="Goodwin S."/>
            <person name="Spatafora J."/>
            <person name="Crous P."/>
            <person name="Grigoriev I."/>
        </authorList>
    </citation>
    <scope>NUCLEOTIDE SEQUENCE</scope>
    <source>
        <strain evidence="1">CBS 122367</strain>
    </source>
</reference>
<dbReference type="AlphaFoldDB" id="A0A6G1JMJ6"/>
<proteinExistence type="predicted"/>
<dbReference type="InterPro" id="IPR024185">
    <property type="entry name" value="FTHF_cligase-like_sf"/>
</dbReference>
<evidence type="ECO:0000313" key="1">
    <source>
        <dbReference type="EMBL" id="KAF2691792.1"/>
    </source>
</evidence>
<dbReference type="SUPFAM" id="SSF100950">
    <property type="entry name" value="NagB/RpiA/CoA transferase-like"/>
    <property type="match status" value="1"/>
</dbReference>
<protein>
    <recommendedName>
        <fullName evidence="3">5-formyltetrahydrofolate cyclo-ligase</fullName>
    </recommendedName>
</protein>
<dbReference type="Gene3D" id="3.40.50.10420">
    <property type="entry name" value="NagB/RpiA/CoA transferase-like"/>
    <property type="match status" value="1"/>
</dbReference>
<evidence type="ECO:0000313" key="2">
    <source>
        <dbReference type="Proteomes" id="UP000799291"/>
    </source>
</evidence>
<keyword evidence="2" id="KW-1185">Reference proteome</keyword>
<organism evidence="1 2">
    <name type="scientific">Lentithecium fluviatile CBS 122367</name>
    <dbReference type="NCBI Taxonomy" id="1168545"/>
    <lineage>
        <taxon>Eukaryota</taxon>
        <taxon>Fungi</taxon>
        <taxon>Dikarya</taxon>
        <taxon>Ascomycota</taxon>
        <taxon>Pezizomycotina</taxon>
        <taxon>Dothideomycetes</taxon>
        <taxon>Pleosporomycetidae</taxon>
        <taxon>Pleosporales</taxon>
        <taxon>Massarineae</taxon>
        <taxon>Lentitheciaceae</taxon>
        <taxon>Lentithecium</taxon>
    </lineage>
</organism>
<dbReference type="EMBL" id="MU005569">
    <property type="protein sequence ID" value="KAF2691792.1"/>
    <property type="molecule type" value="Genomic_DNA"/>
</dbReference>